<name>A0AAN8FI84_TRICO</name>
<dbReference type="AlphaFoldDB" id="A0AAN8FI84"/>
<dbReference type="Gene3D" id="3.40.50.10810">
    <property type="entry name" value="Tandem AAA-ATPase domain"/>
    <property type="match status" value="1"/>
</dbReference>
<dbReference type="GO" id="GO:0003678">
    <property type="term" value="F:DNA helicase activity"/>
    <property type="evidence" value="ECO:0007669"/>
    <property type="project" value="InterPro"/>
</dbReference>
<dbReference type="SUPFAM" id="SSF52113">
    <property type="entry name" value="BRCT domain"/>
    <property type="match status" value="1"/>
</dbReference>
<organism evidence="11 12">
    <name type="scientific">Trichostrongylus colubriformis</name>
    <name type="common">Black scour worm</name>
    <dbReference type="NCBI Taxonomy" id="6319"/>
    <lineage>
        <taxon>Eukaryota</taxon>
        <taxon>Metazoa</taxon>
        <taxon>Ecdysozoa</taxon>
        <taxon>Nematoda</taxon>
        <taxon>Chromadorea</taxon>
        <taxon>Rhabditida</taxon>
        <taxon>Rhabditina</taxon>
        <taxon>Rhabditomorpha</taxon>
        <taxon>Strongyloidea</taxon>
        <taxon>Trichostrongylidae</taxon>
        <taxon>Trichostrongylus</taxon>
    </lineage>
</organism>
<gene>
    <name evidence="11" type="ORF">GCK32_004340</name>
</gene>
<comment type="similarity">
    <text evidence="2">Belongs to the SNF2/RAD54 helicase family.</text>
</comment>
<keyword evidence="12" id="KW-1185">Reference proteome</keyword>
<dbReference type="CDD" id="cd18793">
    <property type="entry name" value="SF2_C_SNF"/>
    <property type="match status" value="1"/>
</dbReference>
<evidence type="ECO:0000259" key="10">
    <source>
        <dbReference type="PROSITE" id="PS51194"/>
    </source>
</evidence>
<feature type="compositionally biased region" description="Acidic residues" evidence="7">
    <location>
        <begin position="924"/>
        <end position="945"/>
    </location>
</feature>
<dbReference type="GO" id="GO:0005524">
    <property type="term" value="F:ATP binding"/>
    <property type="evidence" value="ECO:0007669"/>
    <property type="project" value="UniProtKB-KW"/>
</dbReference>
<accession>A0AAN8FI84</accession>
<dbReference type="Gene3D" id="3.40.50.300">
    <property type="entry name" value="P-loop containing nucleotide triphosphate hydrolases"/>
    <property type="match status" value="1"/>
</dbReference>
<dbReference type="Pfam" id="PF00176">
    <property type="entry name" value="SNF2-rel_dom"/>
    <property type="match status" value="1"/>
</dbReference>
<feature type="region of interest" description="Disordered" evidence="7">
    <location>
        <begin position="858"/>
        <end position="945"/>
    </location>
</feature>
<dbReference type="PROSITE" id="PS51194">
    <property type="entry name" value="HELICASE_CTER"/>
    <property type="match status" value="1"/>
</dbReference>
<keyword evidence="3" id="KW-0547">Nucleotide-binding</keyword>
<dbReference type="InterPro" id="IPR014001">
    <property type="entry name" value="Helicase_ATP-bd"/>
</dbReference>
<dbReference type="CDD" id="cd17919">
    <property type="entry name" value="DEXHc_Snf"/>
    <property type="match status" value="1"/>
</dbReference>
<dbReference type="SMART" id="SM00490">
    <property type="entry name" value="HELICc"/>
    <property type="match status" value="1"/>
</dbReference>
<feature type="domain" description="Helicase ATP-binding" evidence="9">
    <location>
        <begin position="30"/>
        <end position="201"/>
    </location>
</feature>
<dbReference type="InterPro" id="IPR000330">
    <property type="entry name" value="SNF2_N"/>
</dbReference>
<dbReference type="SUPFAM" id="SSF52540">
    <property type="entry name" value="P-loop containing nucleoside triphosphate hydrolases"/>
    <property type="match status" value="2"/>
</dbReference>
<evidence type="ECO:0000256" key="2">
    <source>
        <dbReference type="ARBA" id="ARBA00007025"/>
    </source>
</evidence>
<feature type="compositionally biased region" description="Polar residues" evidence="7">
    <location>
        <begin position="861"/>
        <end position="879"/>
    </location>
</feature>
<dbReference type="InterPro" id="IPR036420">
    <property type="entry name" value="BRCT_dom_sf"/>
</dbReference>
<dbReference type="GO" id="GO:0005634">
    <property type="term" value="C:nucleus"/>
    <property type="evidence" value="ECO:0007669"/>
    <property type="project" value="UniProtKB-SubCell"/>
</dbReference>
<reference evidence="11 12" key="1">
    <citation type="submission" date="2019-10" db="EMBL/GenBank/DDBJ databases">
        <title>Assembly and Annotation for the nematode Trichostrongylus colubriformis.</title>
        <authorList>
            <person name="Martin J."/>
        </authorList>
    </citation>
    <scope>NUCLEOTIDE SEQUENCE [LARGE SCALE GENOMIC DNA]</scope>
    <source>
        <strain evidence="11">G859</strain>
        <tissue evidence="11">Whole worm</tissue>
    </source>
</reference>
<feature type="compositionally biased region" description="Acidic residues" evidence="7">
    <location>
        <begin position="895"/>
        <end position="910"/>
    </location>
</feature>
<evidence type="ECO:0000313" key="12">
    <source>
        <dbReference type="Proteomes" id="UP001331761"/>
    </source>
</evidence>
<dbReference type="InterPro" id="IPR049730">
    <property type="entry name" value="SNF2/RAD54-like_C"/>
</dbReference>
<evidence type="ECO:0000256" key="7">
    <source>
        <dbReference type="SAM" id="MobiDB-lite"/>
    </source>
</evidence>
<dbReference type="InterPro" id="IPR031053">
    <property type="entry name" value="ALC1"/>
</dbReference>
<evidence type="ECO:0000259" key="9">
    <source>
        <dbReference type="PROSITE" id="PS51192"/>
    </source>
</evidence>
<dbReference type="InterPro" id="IPR043472">
    <property type="entry name" value="Macro_dom-like"/>
</dbReference>
<dbReference type="InterPro" id="IPR027417">
    <property type="entry name" value="P-loop_NTPase"/>
</dbReference>
<keyword evidence="6" id="KW-0539">Nucleus</keyword>
<keyword evidence="5" id="KW-0067">ATP-binding</keyword>
<proteinExistence type="inferred from homology"/>
<dbReference type="InterPro" id="IPR038718">
    <property type="entry name" value="SNF2-like_sf"/>
</dbReference>
<dbReference type="GO" id="GO:0016787">
    <property type="term" value="F:hydrolase activity"/>
    <property type="evidence" value="ECO:0007669"/>
    <property type="project" value="UniProtKB-KW"/>
</dbReference>
<evidence type="ECO:0000256" key="5">
    <source>
        <dbReference type="ARBA" id="ARBA00022840"/>
    </source>
</evidence>
<dbReference type="PANTHER" id="PTHR47157">
    <property type="entry name" value="CHROMODOMAIN-HELICASE-DNA-BINDING PROTEIN 1-LIKE"/>
    <property type="match status" value="1"/>
</dbReference>
<dbReference type="PROSITE" id="PS51192">
    <property type="entry name" value="HELICASE_ATP_BIND_1"/>
    <property type="match status" value="1"/>
</dbReference>
<dbReference type="Proteomes" id="UP001331761">
    <property type="component" value="Unassembled WGS sequence"/>
</dbReference>
<evidence type="ECO:0000256" key="3">
    <source>
        <dbReference type="ARBA" id="ARBA00022741"/>
    </source>
</evidence>
<comment type="subcellular location">
    <subcellularLocation>
        <location evidence="1">Nucleus</location>
    </subcellularLocation>
</comment>
<evidence type="ECO:0000256" key="4">
    <source>
        <dbReference type="ARBA" id="ARBA00022801"/>
    </source>
</evidence>
<feature type="domain" description="Helicase C-terminal" evidence="10">
    <location>
        <begin position="328"/>
        <end position="498"/>
    </location>
</feature>
<dbReference type="Gene3D" id="3.40.50.10190">
    <property type="entry name" value="BRCT domain"/>
    <property type="match status" value="1"/>
</dbReference>
<dbReference type="PANTHER" id="PTHR47157:SF1">
    <property type="entry name" value="CHROMODOMAIN-HELICASE-DNA-BINDING PROTEIN 1-LIKE"/>
    <property type="match status" value="1"/>
</dbReference>
<dbReference type="GO" id="GO:0006338">
    <property type="term" value="P:chromatin remodeling"/>
    <property type="evidence" value="ECO:0007669"/>
    <property type="project" value="InterPro"/>
</dbReference>
<dbReference type="InterPro" id="IPR001650">
    <property type="entry name" value="Helicase_C-like"/>
</dbReference>
<keyword evidence="4" id="KW-0378">Hydrolase</keyword>
<dbReference type="Gene3D" id="3.40.220.10">
    <property type="entry name" value="Leucine Aminopeptidase, subunit E, domain 1"/>
    <property type="match status" value="1"/>
</dbReference>
<dbReference type="SMART" id="SM00487">
    <property type="entry name" value="DEXDc"/>
    <property type="match status" value="1"/>
</dbReference>
<dbReference type="Pfam" id="PF00271">
    <property type="entry name" value="Helicase_C"/>
    <property type="match status" value="1"/>
</dbReference>
<dbReference type="PROSITE" id="PS50172">
    <property type="entry name" value="BRCT"/>
    <property type="match status" value="1"/>
</dbReference>
<evidence type="ECO:0000259" key="8">
    <source>
        <dbReference type="PROSITE" id="PS50172"/>
    </source>
</evidence>
<evidence type="ECO:0000256" key="1">
    <source>
        <dbReference type="ARBA" id="ARBA00004123"/>
    </source>
</evidence>
<dbReference type="InterPro" id="IPR001357">
    <property type="entry name" value="BRCT_dom"/>
</dbReference>
<dbReference type="GO" id="GO:0006281">
    <property type="term" value="P:DNA repair"/>
    <property type="evidence" value="ECO:0007669"/>
    <property type="project" value="InterPro"/>
</dbReference>
<sequence>MMGINPLEKEWEKQGLSLREYQREGVIEMDSWYRAGHGGINGDEMGLGKTCQAIVQMLRLKEDGKGPFLVVCPLSVCDHWMSEVARFSCGTLNPVGYYGYEAERAEVLKKLGKLERNTVFIAPYHVFRQHSALIDDLQEKSKLKFEVVIVDEAHAIKNSDSQLAESLKPYRGRAWFLLMTGTPIQNHLGELYALFTFVDPKRFADQPTARSDFVARYKNDAKLPELRMILSQYLIRRTKDVVCKELPSCEQVIIYHNLTEIQKKLYLDIIAKDYDSLLTTTSNNTQSLINIQMQLRKCVSHPYLFKGVEPEPFEEGEHIVEASGKLQVLDRLLRYLKERKHRCLIFSQFVIVLDIVQDFMNLRGYNYERLDGSVRAEERFEAINEFQNAAKNNRKRGRRAKDDGPWCFLLTTRSGGVGLNLTGADTVIFLDADWNPQNDIQAMARCHRIGQDKPVRVIRLIGRYTVEQHMNARIRDKLKFTDKVMGNEEIKLSAVDMLDMIKKSLGTLKEQKIENYQLVSDQDLECVIGQTNRVGEWMPMKGDEENQIPATLRLDPDEVDKRDTDYNDYRVFQGRQFRVSAKDEAAFEELRLLKFAGTTRRAKLNRFMGERSIEGVENDEEIAEKIKKAEEYRAIAAEKRRKAAEEKKEATWTANGYQSNKLPPPVGTDQNDEIQDEVEEGVGLFYVHGDVTKPQKSDDDRTNVCLILHCVDNSGKFGKGGIFSALRAKDPTIAERYELISRMGDMKMGDCHLVEDVKELRGAGEEEASTSSRCKEDVVLFVALSSKHRDDLRPALLEQCFTRIAEYARQNNASVHMARIGYGTSLSWYTVERLLKKCFTNHGIPTYIYYFARHRRPEASLSPQQTPAGSSKRPNQSPRGPNKRPRVAKQSGSGSDDEEEEEKEEEDDDSSSASSSASEHDWSEGDEETSDDEAISSSEDEVDDEELKVLRAQHEDLIHDVIVHNGGYVVSEESELVDVTHAVVPPEILESSSKFSNFRKLFPEDCLFIEETWFSDCVKSGKRVDTVAYDVCK</sequence>
<evidence type="ECO:0000313" key="11">
    <source>
        <dbReference type="EMBL" id="KAK5964448.1"/>
    </source>
</evidence>
<protein>
    <submittedName>
        <fullName evidence="11">Chromodomain helicase DNA binding protein 1 like</fullName>
    </submittedName>
</protein>
<evidence type="ECO:0000256" key="6">
    <source>
        <dbReference type="ARBA" id="ARBA00023242"/>
    </source>
</evidence>
<dbReference type="SUPFAM" id="SSF52949">
    <property type="entry name" value="Macro domain-like"/>
    <property type="match status" value="1"/>
</dbReference>
<feature type="domain" description="BRCT" evidence="8">
    <location>
        <begin position="958"/>
        <end position="1031"/>
    </location>
</feature>
<comment type="caution">
    <text evidence="11">The sequence shown here is derived from an EMBL/GenBank/DDBJ whole genome shotgun (WGS) entry which is preliminary data.</text>
</comment>
<dbReference type="EMBL" id="WIXE01025786">
    <property type="protein sequence ID" value="KAK5964448.1"/>
    <property type="molecule type" value="Genomic_DNA"/>
</dbReference>